<dbReference type="InterPro" id="IPR028207">
    <property type="entry name" value="DNA_pol_B_palm_palm"/>
</dbReference>
<dbReference type="Gramene" id="CDF37360">
    <property type="protein sequence ID" value="CDF37360"/>
    <property type="gene ID" value="CHC_T00005598001"/>
</dbReference>
<dbReference type="Pfam" id="PF14791">
    <property type="entry name" value="DNA_pol_B_thumb"/>
    <property type="match status" value="1"/>
</dbReference>
<dbReference type="PROSITE" id="PS50172">
    <property type="entry name" value="BRCT"/>
    <property type="match status" value="1"/>
</dbReference>
<keyword evidence="5" id="KW-0539">Nucleus</keyword>
<dbReference type="OrthoDB" id="205514at2759"/>
<keyword evidence="3 5" id="KW-0548">Nucleotidyltransferase</keyword>
<dbReference type="Proteomes" id="UP000012073">
    <property type="component" value="Unassembled WGS sequence"/>
</dbReference>
<dbReference type="AlphaFoldDB" id="R7QIV6"/>
<dbReference type="GO" id="GO:0003677">
    <property type="term" value="F:DNA binding"/>
    <property type="evidence" value="ECO:0007669"/>
    <property type="project" value="UniProtKB-UniRule"/>
</dbReference>
<dbReference type="GO" id="GO:0005634">
    <property type="term" value="C:nucleus"/>
    <property type="evidence" value="ECO:0007669"/>
    <property type="project" value="UniProtKB-SubCell"/>
</dbReference>
<dbReference type="GO" id="GO:0046872">
    <property type="term" value="F:metal ion binding"/>
    <property type="evidence" value="ECO:0007669"/>
    <property type="project" value="UniProtKB-UniRule"/>
</dbReference>
<dbReference type="Pfam" id="PF14792">
    <property type="entry name" value="DNA_pol_B_palm"/>
    <property type="match status" value="1"/>
</dbReference>
<dbReference type="PANTHER" id="PTHR11276:SF28">
    <property type="entry name" value="DNA POLYMERASE LAMBDA"/>
    <property type="match status" value="1"/>
</dbReference>
<dbReference type="PRINTS" id="PR00869">
    <property type="entry name" value="DNAPOLX"/>
</dbReference>
<reference evidence="8" key="1">
    <citation type="journal article" date="2013" name="Proc. Natl. Acad. Sci. U.S.A.">
        <title>Genome structure and metabolic features in the red seaweed Chondrus crispus shed light on evolution of the Archaeplastida.</title>
        <authorList>
            <person name="Collen J."/>
            <person name="Porcel B."/>
            <person name="Carre W."/>
            <person name="Ball S.G."/>
            <person name="Chaparro C."/>
            <person name="Tonon T."/>
            <person name="Barbeyron T."/>
            <person name="Michel G."/>
            <person name="Noel B."/>
            <person name="Valentin K."/>
            <person name="Elias M."/>
            <person name="Artiguenave F."/>
            <person name="Arun A."/>
            <person name="Aury J.M."/>
            <person name="Barbosa-Neto J.F."/>
            <person name="Bothwell J.H."/>
            <person name="Bouget F.Y."/>
            <person name="Brillet L."/>
            <person name="Cabello-Hurtado F."/>
            <person name="Capella-Gutierrez S."/>
            <person name="Charrier B."/>
            <person name="Cladiere L."/>
            <person name="Cock J.M."/>
            <person name="Coelho S.M."/>
            <person name="Colleoni C."/>
            <person name="Czjzek M."/>
            <person name="Da Silva C."/>
            <person name="Delage L."/>
            <person name="Denoeud F."/>
            <person name="Deschamps P."/>
            <person name="Dittami S.M."/>
            <person name="Gabaldon T."/>
            <person name="Gachon C.M."/>
            <person name="Groisillier A."/>
            <person name="Herve C."/>
            <person name="Jabbari K."/>
            <person name="Katinka M."/>
            <person name="Kloareg B."/>
            <person name="Kowalczyk N."/>
            <person name="Labadie K."/>
            <person name="Leblanc C."/>
            <person name="Lopez P.J."/>
            <person name="McLachlan D.H."/>
            <person name="Meslet-Cladiere L."/>
            <person name="Moustafa A."/>
            <person name="Nehr Z."/>
            <person name="Nyvall Collen P."/>
            <person name="Panaud O."/>
            <person name="Partensky F."/>
            <person name="Poulain J."/>
            <person name="Rensing S.A."/>
            <person name="Rousvoal S."/>
            <person name="Samson G."/>
            <person name="Symeonidi A."/>
            <person name="Weissenbach J."/>
            <person name="Zambounis A."/>
            <person name="Wincker P."/>
            <person name="Boyen C."/>
        </authorList>
    </citation>
    <scope>NUCLEOTIDE SEQUENCE [LARGE SCALE GENOMIC DNA]</scope>
    <source>
        <strain evidence="8">cv. Stackhouse</strain>
    </source>
</reference>
<dbReference type="SMART" id="SM00483">
    <property type="entry name" value="POLXc"/>
    <property type="match status" value="1"/>
</dbReference>
<dbReference type="InterPro" id="IPR022312">
    <property type="entry name" value="DNA_pol_X"/>
</dbReference>
<dbReference type="GeneID" id="17324923"/>
<dbReference type="GO" id="GO:0003887">
    <property type="term" value="F:DNA-directed DNA polymerase activity"/>
    <property type="evidence" value="ECO:0007669"/>
    <property type="project" value="UniProtKB-UniRule"/>
</dbReference>
<dbReference type="InterPro" id="IPR001357">
    <property type="entry name" value="BRCT_dom"/>
</dbReference>
<evidence type="ECO:0000256" key="1">
    <source>
        <dbReference type="ARBA" id="ARBA00022634"/>
    </source>
</evidence>
<keyword evidence="5" id="KW-0227">DNA damage</keyword>
<evidence type="ECO:0000256" key="2">
    <source>
        <dbReference type="ARBA" id="ARBA00022679"/>
    </source>
</evidence>
<dbReference type="GO" id="GO:0006303">
    <property type="term" value="P:double-strand break repair via nonhomologous end joining"/>
    <property type="evidence" value="ECO:0007669"/>
    <property type="project" value="TreeGrafter"/>
</dbReference>
<dbReference type="PhylomeDB" id="R7QIV6"/>
<dbReference type="SUPFAM" id="SSF47802">
    <property type="entry name" value="DNA polymerase beta, N-terminal domain-like"/>
    <property type="match status" value="1"/>
</dbReference>
<evidence type="ECO:0000259" key="6">
    <source>
        <dbReference type="PROSITE" id="PS50172"/>
    </source>
</evidence>
<dbReference type="InterPro" id="IPR002008">
    <property type="entry name" value="DNA_pol_X_beta-like"/>
</dbReference>
<evidence type="ECO:0000256" key="4">
    <source>
        <dbReference type="ARBA" id="ARBA00022705"/>
    </source>
</evidence>
<comment type="catalytic activity">
    <reaction evidence="5">
        <text>DNA(n) + a 2'-deoxyribonucleoside 5'-triphosphate = DNA(n+1) + diphosphate</text>
        <dbReference type="Rhea" id="RHEA:22508"/>
        <dbReference type="Rhea" id="RHEA-COMP:17339"/>
        <dbReference type="Rhea" id="RHEA-COMP:17340"/>
        <dbReference type="ChEBI" id="CHEBI:33019"/>
        <dbReference type="ChEBI" id="CHEBI:61560"/>
        <dbReference type="ChEBI" id="CHEBI:173112"/>
        <dbReference type="EC" id="2.7.7.7"/>
    </reaction>
</comment>
<proteinExistence type="inferred from homology"/>
<dbReference type="InterPro" id="IPR037160">
    <property type="entry name" value="DNA_Pol_thumb_sf"/>
</dbReference>
<sequence>MGEGAGRPEKRRRTLPNVSLPISSQAQSGSNGYLACFDETKPIAVVVSPLKRRQGAILTRNLRGAGACVIEDLSKLKEDAGGAEVASVVVVTDNKLRAEQQIGTLRSPRYVSTKWASAVLSMRSPLPLDPYLLRDRPASVSDKINSGTTQDAKGHKSTGFLPVWCSLGRPDYSDIAQKQALLRNLPVHLCQRSTVTQSIYPSPNRDICKMLEKIAKKRVLEQAGGSTLAADTRAHAYQLASSALKCVPFALKTPQDVDSLHALGLRVLGAVREYLHTGDMHEASMLETDVRLRTLSEFREFYGVGAASARELYDVRGVTSVEQLREKVKSYPNEFPETLVKHLHHFDRLKRLNFKQAETFNQKVKACLNEGGKNNLHLRVTLCGGFRRAELSGHDVDLLYCRRQERADNHDSVLASVARRLSQCGLLVSVLSLTANEEGWHERRYHTSRVRGVYRYAHDILHGLAVFEGCVFRVDVVGVRDAAEFPFATLAWSGSTVFQRDLRLYCEKKGWIFNQHGIFERDGGHRVKLTPGPKSEMDVFEAMGLTYRPPFERSC</sequence>
<comment type="subcellular location">
    <subcellularLocation>
        <location evidence="5">Nucleus</location>
    </subcellularLocation>
</comment>
<dbReference type="Gene3D" id="3.30.460.10">
    <property type="entry name" value="Beta Polymerase, domain 2"/>
    <property type="match status" value="1"/>
</dbReference>
<keyword evidence="5" id="KW-0239">DNA-directed DNA polymerase</keyword>
<keyword evidence="8" id="KW-1185">Reference proteome</keyword>
<comment type="function">
    <text evidence="5">DNA polymerase that functions in several pathways of DNA repair. Involved in base excision repair (BER) responsible for repair of lesions that give rise to abasic (AP) sites in DNA. Also contributes to DNA double-strand break repair by non-homologous end joining and homologous recombination. Has both template-dependent and template-independent (terminal transferase) DNA polymerase activities. Has also a 5'-deoxyribose-5-phosphate lyase (dRP lyase) activity.</text>
</comment>
<gene>
    <name evidence="7" type="ORF">CHC_T00005598001</name>
</gene>
<keyword evidence="2 5" id="KW-0808">Transferase</keyword>
<dbReference type="PANTHER" id="PTHR11276">
    <property type="entry name" value="DNA POLYMERASE TYPE-X FAMILY MEMBER"/>
    <property type="match status" value="1"/>
</dbReference>
<keyword evidence="5" id="KW-0234">DNA repair</keyword>
<evidence type="ECO:0000256" key="5">
    <source>
        <dbReference type="RuleBase" id="RU366014"/>
    </source>
</evidence>
<dbReference type="RefSeq" id="XP_005717179.1">
    <property type="nucleotide sequence ID" value="XM_005717122.1"/>
</dbReference>
<dbReference type="EC" id="2.7.7.7" evidence="5"/>
<keyword evidence="4" id="KW-0235">DNA replication</keyword>
<dbReference type="Gene3D" id="1.10.150.20">
    <property type="entry name" value="5' to 3' exonuclease, C-terminal subdomain"/>
    <property type="match status" value="1"/>
</dbReference>
<dbReference type="InterPro" id="IPR029398">
    <property type="entry name" value="PolB_thumb"/>
</dbReference>
<dbReference type="EMBL" id="HG001833">
    <property type="protein sequence ID" value="CDF37360.1"/>
    <property type="molecule type" value="Genomic_DNA"/>
</dbReference>
<protein>
    <recommendedName>
        <fullName evidence="5">DNA polymerase</fullName>
        <ecNumber evidence="5">2.7.7.7</ecNumber>
    </recommendedName>
</protein>
<accession>R7QIV6</accession>
<dbReference type="PRINTS" id="PR00870">
    <property type="entry name" value="DNAPOLXBETA"/>
</dbReference>
<comment type="similarity">
    <text evidence="5">Belongs to the DNA polymerase type-X family.</text>
</comment>
<dbReference type="Gene3D" id="3.30.210.10">
    <property type="entry name" value="DNA polymerase, thumb domain"/>
    <property type="match status" value="1"/>
</dbReference>
<organism evidence="7 8">
    <name type="scientific">Chondrus crispus</name>
    <name type="common">Carrageen Irish moss</name>
    <name type="synonym">Polymorpha crispa</name>
    <dbReference type="NCBI Taxonomy" id="2769"/>
    <lineage>
        <taxon>Eukaryota</taxon>
        <taxon>Rhodophyta</taxon>
        <taxon>Florideophyceae</taxon>
        <taxon>Rhodymeniophycidae</taxon>
        <taxon>Gigartinales</taxon>
        <taxon>Gigartinaceae</taxon>
        <taxon>Chondrus</taxon>
    </lineage>
</organism>
<evidence type="ECO:0000256" key="3">
    <source>
        <dbReference type="ARBA" id="ARBA00022695"/>
    </source>
</evidence>
<feature type="domain" description="BRCT" evidence="6">
    <location>
        <begin position="58"/>
        <end position="133"/>
    </location>
</feature>
<dbReference type="FunFam" id="3.30.210.10:FF:000005">
    <property type="entry name" value="DNA polymerase IV"/>
    <property type="match status" value="1"/>
</dbReference>
<name>R7QIV6_CHOCR</name>
<dbReference type="STRING" id="2769.R7QIV6"/>
<dbReference type="InterPro" id="IPR043519">
    <property type="entry name" value="NT_sf"/>
</dbReference>
<dbReference type="InterPro" id="IPR002054">
    <property type="entry name" value="DNA-dir_DNA_pol_X"/>
</dbReference>
<keyword evidence="1" id="KW-0237">DNA synthesis</keyword>
<dbReference type="KEGG" id="ccp:CHC_T00005598001"/>
<evidence type="ECO:0000313" key="8">
    <source>
        <dbReference type="Proteomes" id="UP000012073"/>
    </source>
</evidence>
<dbReference type="SUPFAM" id="SSF81301">
    <property type="entry name" value="Nucleotidyltransferase"/>
    <property type="match status" value="1"/>
</dbReference>
<dbReference type="Gene3D" id="1.10.150.110">
    <property type="entry name" value="DNA polymerase beta, N-terminal domain-like"/>
    <property type="match status" value="1"/>
</dbReference>
<dbReference type="InterPro" id="IPR027421">
    <property type="entry name" value="DNA_pol_lamdba_lyase_dom_sf"/>
</dbReference>
<evidence type="ECO:0000313" key="7">
    <source>
        <dbReference type="EMBL" id="CDF37360.1"/>
    </source>
</evidence>